<dbReference type="PROSITE" id="PS50110">
    <property type="entry name" value="RESPONSE_REGULATORY"/>
    <property type="match status" value="1"/>
</dbReference>
<dbReference type="GO" id="GO:0000160">
    <property type="term" value="P:phosphorelay signal transduction system"/>
    <property type="evidence" value="ECO:0007669"/>
    <property type="project" value="InterPro"/>
</dbReference>
<dbReference type="Pfam" id="PF00072">
    <property type="entry name" value="Response_reg"/>
    <property type="match status" value="1"/>
</dbReference>
<dbReference type="Pfam" id="PF00196">
    <property type="entry name" value="GerE"/>
    <property type="match status" value="1"/>
</dbReference>
<dbReference type="SUPFAM" id="SSF52172">
    <property type="entry name" value="CheY-like"/>
    <property type="match status" value="1"/>
</dbReference>
<dbReference type="CDD" id="cd06170">
    <property type="entry name" value="LuxR_C_like"/>
    <property type="match status" value="1"/>
</dbReference>
<dbReference type="GO" id="GO:0003677">
    <property type="term" value="F:DNA binding"/>
    <property type="evidence" value="ECO:0007669"/>
    <property type="project" value="UniProtKB-KW"/>
</dbReference>
<feature type="domain" description="Response regulatory" evidence="5">
    <location>
        <begin position="5"/>
        <end position="121"/>
    </location>
</feature>
<feature type="modified residue" description="4-aspartylphosphate" evidence="3">
    <location>
        <position position="56"/>
    </location>
</feature>
<organism evidence="6 7">
    <name type="scientific">Labilibaculum antarcticum</name>
    <dbReference type="NCBI Taxonomy" id="1717717"/>
    <lineage>
        <taxon>Bacteria</taxon>
        <taxon>Pseudomonadati</taxon>
        <taxon>Bacteroidota</taxon>
        <taxon>Bacteroidia</taxon>
        <taxon>Marinilabiliales</taxon>
        <taxon>Marinifilaceae</taxon>
        <taxon>Labilibaculum</taxon>
    </lineage>
</organism>
<dbReference type="SMART" id="SM00421">
    <property type="entry name" value="HTH_LUXR"/>
    <property type="match status" value="1"/>
</dbReference>
<dbReference type="GO" id="GO:0006355">
    <property type="term" value="P:regulation of DNA-templated transcription"/>
    <property type="evidence" value="ECO:0007669"/>
    <property type="project" value="InterPro"/>
</dbReference>
<dbReference type="RefSeq" id="WP_096428784.1">
    <property type="nucleotide sequence ID" value="NZ_AP018042.1"/>
</dbReference>
<evidence type="ECO:0000256" key="1">
    <source>
        <dbReference type="ARBA" id="ARBA00022553"/>
    </source>
</evidence>
<evidence type="ECO:0000259" key="4">
    <source>
        <dbReference type="PROSITE" id="PS50043"/>
    </source>
</evidence>
<dbReference type="AlphaFoldDB" id="A0A1Y1CHU0"/>
<proteinExistence type="predicted"/>
<keyword evidence="7" id="KW-1185">Reference proteome</keyword>
<reference evidence="6 7" key="1">
    <citation type="journal article" date="2018" name="Mar. Genomics">
        <title>Complete genome sequence of Marinifilaceae bacterium strain SPP2, isolated from the Antarctic marine sediment.</title>
        <authorList>
            <person name="Watanabe M."/>
            <person name="Kojima H."/>
            <person name="Fukui M."/>
        </authorList>
    </citation>
    <scope>NUCLEOTIDE SEQUENCE [LARGE SCALE GENOMIC DNA]</scope>
    <source>
        <strain evidence="6 7">SPP2</strain>
    </source>
</reference>
<dbReference type="InterPro" id="IPR000792">
    <property type="entry name" value="Tscrpt_reg_LuxR_C"/>
</dbReference>
<evidence type="ECO:0000313" key="7">
    <source>
        <dbReference type="Proteomes" id="UP000218267"/>
    </source>
</evidence>
<dbReference type="InterPro" id="IPR016032">
    <property type="entry name" value="Sig_transdc_resp-reg_C-effctor"/>
</dbReference>
<name>A0A1Y1CHU0_9BACT</name>
<dbReference type="InterPro" id="IPR001789">
    <property type="entry name" value="Sig_transdc_resp-reg_receiver"/>
</dbReference>
<dbReference type="Proteomes" id="UP000218267">
    <property type="component" value="Chromosome"/>
</dbReference>
<protein>
    <submittedName>
        <fullName evidence="6">DNA-binding response regulator</fullName>
    </submittedName>
</protein>
<dbReference type="PANTHER" id="PTHR43214:SF43">
    <property type="entry name" value="TWO-COMPONENT RESPONSE REGULATOR"/>
    <property type="match status" value="1"/>
</dbReference>
<dbReference type="SMART" id="SM00448">
    <property type="entry name" value="REC"/>
    <property type="match status" value="1"/>
</dbReference>
<dbReference type="PRINTS" id="PR00038">
    <property type="entry name" value="HTHLUXR"/>
</dbReference>
<dbReference type="InterPro" id="IPR058245">
    <property type="entry name" value="NreC/VraR/RcsB-like_REC"/>
</dbReference>
<reference evidence="7" key="2">
    <citation type="journal article" date="2020" name="Antonie Van Leeuwenhoek">
        <title>Labilibaculum antarcticum sp. nov., a novel facultative anaerobic, psychrotorelant bacterium isolated from marine sediment of Antarctica.</title>
        <authorList>
            <person name="Watanabe M."/>
            <person name="Kojima H."/>
            <person name="Fukui M."/>
        </authorList>
    </citation>
    <scope>NUCLEOTIDE SEQUENCE [LARGE SCALE GENOMIC DNA]</scope>
    <source>
        <strain evidence="7">SPP2</strain>
    </source>
</reference>
<dbReference type="PROSITE" id="PS00622">
    <property type="entry name" value="HTH_LUXR_1"/>
    <property type="match status" value="1"/>
</dbReference>
<dbReference type="CDD" id="cd17535">
    <property type="entry name" value="REC_NarL-like"/>
    <property type="match status" value="1"/>
</dbReference>
<accession>A0A1Y1CHU0</accession>
<dbReference type="InterPro" id="IPR039420">
    <property type="entry name" value="WalR-like"/>
</dbReference>
<sequence length="214" mass="24411">MSECRVMIVDDHKMFRSGLRFLLNNVPTIEIVGEASNGKEFLEIAENIQMDIVLMDINMPEMNGIEATRLALEKYPDLKVIVLSMHGEEEYYDQMLDAGVKGFLLKNSDADELISALEAVMAGKSYFSQELLVNILDQKRLHKFRTETVKLSQRELEVLRLICDGYSNAEIAEELFISQRTVDRHRSNLLSKTACKNSTSLVMYAVKNKIIEID</sequence>
<dbReference type="KEGG" id="mbas:ALGA_1528"/>
<evidence type="ECO:0000256" key="2">
    <source>
        <dbReference type="ARBA" id="ARBA00023125"/>
    </source>
</evidence>
<keyword evidence="2 6" id="KW-0238">DNA-binding</keyword>
<feature type="domain" description="HTH luxR-type" evidence="4">
    <location>
        <begin position="144"/>
        <end position="209"/>
    </location>
</feature>
<dbReference type="EMBL" id="AP018042">
    <property type="protein sequence ID" value="BAX79904.1"/>
    <property type="molecule type" value="Genomic_DNA"/>
</dbReference>
<evidence type="ECO:0000259" key="5">
    <source>
        <dbReference type="PROSITE" id="PS50110"/>
    </source>
</evidence>
<dbReference type="Gene3D" id="3.40.50.2300">
    <property type="match status" value="1"/>
</dbReference>
<dbReference type="PANTHER" id="PTHR43214">
    <property type="entry name" value="TWO-COMPONENT RESPONSE REGULATOR"/>
    <property type="match status" value="1"/>
</dbReference>
<evidence type="ECO:0000256" key="3">
    <source>
        <dbReference type="PROSITE-ProRule" id="PRU00169"/>
    </source>
</evidence>
<dbReference type="PROSITE" id="PS50043">
    <property type="entry name" value="HTH_LUXR_2"/>
    <property type="match status" value="1"/>
</dbReference>
<dbReference type="InterPro" id="IPR011006">
    <property type="entry name" value="CheY-like_superfamily"/>
</dbReference>
<dbReference type="OrthoDB" id="9797341at2"/>
<gene>
    <name evidence="6" type="ORF">ALGA_1528</name>
</gene>
<keyword evidence="1 3" id="KW-0597">Phosphoprotein</keyword>
<dbReference type="SUPFAM" id="SSF46894">
    <property type="entry name" value="C-terminal effector domain of the bipartite response regulators"/>
    <property type="match status" value="1"/>
</dbReference>
<evidence type="ECO:0000313" key="6">
    <source>
        <dbReference type="EMBL" id="BAX79904.1"/>
    </source>
</evidence>